<feature type="region of interest" description="Disordered" evidence="3">
    <location>
        <begin position="723"/>
        <end position="767"/>
    </location>
</feature>
<proteinExistence type="predicted"/>
<dbReference type="Proteomes" id="UP001634393">
    <property type="component" value="Unassembled WGS sequence"/>
</dbReference>
<evidence type="ECO:0000256" key="3">
    <source>
        <dbReference type="SAM" id="MobiDB-lite"/>
    </source>
</evidence>
<evidence type="ECO:0000256" key="1">
    <source>
        <dbReference type="ARBA" id="ARBA00023054"/>
    </source>
</evidence>
<evidence type="ECO:0000313" key="5">
    <source>
        <dbReference type="Proteomes" id="UP001634393"/>
    </source>
</evidence>
<feature type="coiled-coil region" evidence="2">
    <location>
        <begin position="70"/>
        <end position="160"/>
    </location>
</feature>
<evidence type="ECO:0008006" key="6">
    <source>
        <dbReference type="Google" id="ProtNLM"/>
    </source>
</evidence>
<gene>
    <name evidence="4" type="ORF">ACJIZ3_002964</name>
</gene>
<feature type="coiled-coil region" evidence="2">
    <location>
        <begin position="369"/>
        <end position="617"/>
    </location>
</feature>
<name>A0ABD3U9F0_9LAMI</name>
<reference evidence="4 5" key="1">
    <citation type="submission" date="2024-12" db="EMBL/GenBank/DDBJ databases">
        <title>The unique morphological basis and parallel evolutionary history of personate flowers in Penstemon.</title>
        <authorList>
            <person name="Depatie T.H."/>
            <person name="Wessinger C.A."/>
        </authorList>
    </citation>
    <scope>NUCLEOTIDE SEQUENCE [LARGE SCALE GENOMIC DNA]</scope>
    <source>
        <strain evidence="4">WTNN_2</strain>
        <tissue evidence="4">Leaf</tissue>
    </source>
</reference>
<keyword evidence="5" id="KW-1185">Reference proteome</keyword>
<evidence type="ECO:0000313" key="4">
    <source>
        <dbReference type="EMBL" id="KAL3845561.1"/>
    </source>
</evidence>
<feature type="coiled-coil region" evidence="2">
    <location>
        <begin position="228"/>
        <end position="276"/>
    </location>
</feature>
<keyword evidence="1 2" id="KW-0175">Coiled coil</keyword>
<dbReference type="PANTHER" id="PTHR23160:SF3">
    <property type="entry name" value="SYNAPTONEMAL COMPLEX PROTEIN 1-RELATED"/>
    <property type="match status" value="1"/>
</dbReference>
<sequence length="853" mass="98691">MIRSDSGMNRMLGLSGIKSLERFKSSSPVSNSGAPNVKMPSSSFLGSSDSVPSGSFANLKLTAEKLVKEQASTKSDLEMANSKLKRLTEQIRMLEEKLQNAFNENAKLKVKQKEDEKLWIGLESKFHSTKTPCDQITETLQRLTVQVQDAEKDKAFFEDKLSATSVAMEKLHEHMKSMSLRLDSSEETVKTREKELMELGLAKERMETSFKVEENRAATLIEEKDGMIKQLEEDVAANKVALESLTCNMEKLHIEMKVKEDNMLEMRNSKEILERENLELFSSKNDFAKGLETAFKEIKNLEDFVNMLVVKFTELEKQNLIFSEKVIQLNALFDLCLKLAQQEKDLVAQCAQQKFDKIHHQCTSVTSERNSLQLCNKELNDTVLELQKEQEFTMVQHAEECRLAEEKIRKLESEAEILLSKQNEMQVLIAGLEDNVKTLLENSRFSDKEKQDLLLKLSELENESKGLTDGLKADIMKKQGEIDLLQKEIEKSEENIESLEKRVSDLDSALEEKGRLVLELKTREKQFEDQKAEIMESLADKESKLEEAKKQYDQMLEIKQLELSKHLKEISLRNDQAINDIRRKYEAEKQESVNLEKEKAEKNIQDLGKQCEQKITEHKEESQQYLVRVQEDHAAMITRIQQEHDKKEMALISKHNEETKRAQIQAESDLREKSLSLRSEHEAQLRALRCEHEDECRRLQEELDVQKAKEERQKALLQLQLKVMTDKPQEEQEVNSKKRSKMRNPDTGNRNQHALDRKEVEEKDSPYLKATPVSNMLKNVENVNTGSVRSLPKHSRKVTHHEYEIETSNGRTITKRRKTKSTVMFGDPRKHRKRETPKAMTPKEVVQAMLFID</sequence>
<feature type="compositionally biased region" description="Basic and acidic residues" evidence="3">
    <location>
        <begin position="724"/>
        <end position="736"/>
    </location>
</feature>
<feature type="compositionally biased region" description="Basic and acidic residues" evidence="3">
    <location>
        <begin position="753"/>
        <end position="766"/>
    </location>
</feature>
<dbReference type="AlphaFoldDB" id="A0ABD3U9F0"/>
<dbReference type="EMBL" id="JBJXBP010000002">
    <property type="protein sequence ID" value="KAL3845561.1"/>
    <property type="molecule type" value="Genomic_DNA"/>
</dbReference>
<accession>A0ABD3U9F0</accession>
<comment type="caution">
    <text evidence="4">The sequence shown here is derived from an EMBL/GenBank/DDBJ whole genome shotgun (WGS) entry which is preliminary data.</text>
</comment>
<evidence type="ECO:0000256" key="2">
    <source>
        <dbReference type="SAM" id="Coils"/>
    </source>
</evidence>
<protein>
    <recommendedName>
        <fullName evidence="6">Synaptonemal complex protein 1</fullName>
    </recommendedName>
</protein>
<dbReference type="PANTHER" id="PTHR23160">
    <property type="entry name" value="SYNAPTONEMAL COMPLEX PROTEIN-RELATED"/>
    <property type="match status" value="1"/>
</dbReference>
<organism evidence="4 5">
    <name type="scientific">Penstemon smallii</name>
    <dbReference type="NCBI Taxonomy" id="265156"/>
    <lineage>
        <taxon>Eukaryota</taxon>
        <taxon>Viridiplantae</taxon>
        <taxon>Streptophyta</taxon>
        <taxon>Embryophyta</taxon>
        <taxon>Tracheophyta</taxon>
        <taxon>Spermatophyta</taxon>
        <taxon>Magnoliopsida</taxon>
        <taxon>eudicotyledons</taxon>
        <taxon>Gunneridae</taxon>
        <taxon>Pentapetalae</taxon>
        <taxon>asterids</taxon>
        <taxon>lamiids</taxon>
        <taxon>Lamiales</taxon>
        <taxon>Plantaginaceae</taxon>
        <taxon>Cheloneae</taxon>
        <taxon>Penstemon</taxon>
    </lineage>
</organism>